<evidence type="ECO:0000313" key="4">
    <source>
        <dbReference type="EMBL" id="NWJ44910.1"/>
    </source>
</evidence>
<comment type="pathway">
    <text evidence="2">Carbohydrate biosynthesis; dTDP-L-rhamnose biosynthesis.</text>
</comment>
<dbReference type="RefSeq" id="WP_341468685.1">
    <property type="nucleotide sequence ID" value="NZ_CP128399.1"/>
</dbReference>
<reference evidence="4 6" key="1">
    <citation type="submission" date="2020-06" db="EMBL/GenBank/DDBJ databases">
        <title>Anoxygenic phototrophic Chloroflexota member uses a Type I reaction center.</title>
        <authorList>
            <person name="Tsuji J.M."/>
            <person name="Shaw N.A."/>
            <person name="Nagashima S."/>
            <person name="Venkiteswaran J."/>
            <person name="Schiff S.L."/>
            <person name="Hanada S."/>
            <person name="Tank M."/>
            <person name="Neufeld J.D."/>
        </authorList>
    </citation>
    <scope>NUCLEOTIDE SEQUENCE [LARGE SCALE GENOMIC DNA]</scope>
    <source>
        <strain evidence="4">L227-S17</strain>
    </source>
</reference>
<evidence type="ECO:0000313" key="7">
    <source>
        <dbReference type="Proteomes" id="UP001431572"/>
    </source>
</evidence>
<dbReference type="EC" id="1.1.1.133" evidence="2"/>
<comment type="similarity">
    <text evidence="1 2">Belongs to the dTDP-4-dehydrorhamnose reductase family.</text>
</comment>
<dbReference type="Pfam" id="PF04321">
    <property type="entry name" value="RmlD_sub_bind"/>
    <property type="match status" value="1"/>
</dbReference>
<reference evidence="5" key="2">
    <citation type="journal article" date="2024" name="Nature">
        <title>Anoxygenic phototroph of the Chloroflexota uses a type I reaction centre.</title>
        <authorList>
            <person name="Tsuji J.M."/>
            <person name="Shaw N.A."/>
            <person name="Nagashima S."/>
            <person name="Venkiteswaran J.J."/>
            <person name="Schiff S.L."/>
            <person name="Watanabe T."/>
            <person name="Fukui M."/>
            <person name="Hanada S."/>
            <person name="Tank M."/>
            <person name="Neufeld J.D."/>
        </authorList>
    </citation>
    <scope>NUCLEOTIDE SEQUENCE</scope>
    <source>
        <strain evidence="5">L227-S17</strain>
    </source>
</reference>
<dbReference type="NCBIfam" id="TIGR01214">
    <property type="entry name" value="rmlD"/>
    <property type="match status" value="1"/>
</dbReference>
<evidence type="ECO:0000259" key="3">
    <source>
        <dbReference type="Pfam" id="PF04321"/>
    </source>
</evidence>
<dbReference type="EMBL" id="JACATZ010000001">
    <property type="protein sequence ID" value="NWJ44910.1"/>
    <property type="molecule type" value="Genomic_DNA"/>
</dbReference>
<keyword evidence="2 4" id="KW-0560">Oxidoreductase</keyword>
<evidence type="ECO:0000256" key="1">
    <source>
        <dbReference type="ARBA" id="ARBA00010944"/>
    </source>
</evidence>
<dbReference type="GO" id="GO:0019305">
    <property type="term" value="P:dTDP-rhamnose biosynthetic process"/>
    <property type="evidence" value="ECO:0007669"/>
    <property type="project" value="TreeGrafter"/>
</dbReference>
<proteinExistence type="inferred from homology"/>
<name>A0A8T7LZQ9_9CHLR</name>
<dbReference type="EMBL" id="CP128399">
    <property type="protein sequence ID" value="WJW66791.1"/>
    <property type="molecule type" value="Genomic_DNA"/>
</dbReference>
<evidence type="ECO:0000313" key="5">
    <source>
        <dbReference type="EMBL" id="WJW66791.1"/>
    </source>
</evidence>
<organism evidence="4 6">
    <name type="scientific">Candidatus Chlorohelix allophototropha</name>
    <dbReference type="NCBI Taxonomy" id="3003348"/>
    <lineage>
        <taxon>Bacteria</taxon>
        <taxon>Bacillati</taxon>
        <taxon>Chloroflexota</taxon>
        <taxon>Chloroflexia</taxon>
        <taxon>Candidatus Chloroheliales</taxon>
        <taxon>Candidatus Chloroheliaceae</taxon>
        <taxon>Candidatus Chlorohelix</taxon>
    </lineage>
</organism>
<dbReference type="SUPFAM" id="SSF51735">
    <property type="entry name" value="NAD(P)-binding Rossmann-fold domains"/>
    <property type="match status" value="1"/>
</dbReference>
<accession>A0A8T7LZQ9</accession>
<dbReference type="Gene3D" id="3.90.25.10">
    <property type="entry name" value="UDP-galactose 4-epimerase, domain 1"/>
    <property type="match status" value="1"/>
</dbReference>
<dbReference type="GO" id="GO:0005829">
    <property type="term" value="C:cytosol"/>
    <property type="evidence" value="ECO:0007669"/>
    <property type="project" value="TreeGrafter"/>
</dbReference>
<dbReference type="CDD" id="cd05254">
    <property type="entry name" value="dTDP_HR_like_SDR_e"/>
    <property type="match status" value="1"/>
</dbReference>
<gene>
    <name evidence="4" type="primary">rfbD</name>
    <name evidence="4" type="ORF">HXX08_03440</name>
    <name evidence="5" type="ORF">OZ401_000036</name>
</gene>
<dbReference type="GO" id="GO:0008831">
    <property type="term" value="F:dTDP-4-dehydrorhamnose reductase activity"/>
    <property type="evidence" value="ECO:0007669"/>
    <property type="project" value="UniProtKB-EC"/>
</dbReference>
<dbReference type="InterPro" id="IPR005913">
    <property type="entry name" value="dTDP_dehydrorham_reduct"/>
</dbReference>
<dbReference type="Gene3D" id="3.40.50.720">
    <property type="entry name" value="NAD(P)-binding Rossmann-like Domain"/>
    <property type="match status" value="1"/>
</dbReference>
<dbReference type="InterPro" id="IPR036291">
    <property type="entry name" value="NAD(P)-bd_dom_sf"/>
</dbReference>
<dbReference type="Proteomes" id="UP000521676">
    <property type="component" value="Unassembled WGS sequence"/>
</dbReference>
<protein>
    <recommendedName>
        <fullName evidence="2">dTDP-4-dehydrorhamnose reductase</fullName>
        <ecNumber evidence="2">1.1.1.133</ecNumber>
    </recommendedName>
</protein>
<dbReference type="PANTHER" id="PTHR10491:SF4">
    <property type="entry name" value="METHIONINE ADENOSYLTRANSFERASE 2 SUBUNIT BETA"/>
    <property type="match status" value="1"/>
</dbReference>
<evidence type="ECO:0000313" key="6">
    <source>
        <dbReference type="Proteomes" id="UP000521676"/>
    </source>
</evidence>
<dbReference type="Proteomes" id="UP001431572">
    <property type="component" value="Chromosome 1"/>
</dbReference>
<sequence>MYQASAGSGGNGMRVVVTGINGQLGSAVLKAAEQRGFETWGMSHEQGDITNRTGVMNYIMHHAPDLVIHPAAYTYVDQCESDPDTAYRVNALGTQNLALACAKSGATLLYVSTNCVFDGEKPYPYEYYEYDATNPTSVYGRSKLAGEWYTSNIAHKFYVVRTAWVFGSKPVPGKVNFVQRMLQIADERGSATVVEDERSNPTYAPDLAEALLDLAETEAYGIYHLTNTGVASRYEFAQEIFRLSQRNVTITPTSLKDFKRPTPPLYNSALKNFAAASLGVKMRTWQEALEQYIREAILN</sequence>
<keyword evidence="7" id="KW-1185">Reference proteome</keyword>
<dbReference type="PANTHER" id="PTHR10491">
    <property type="entry name" value="DTDP-4-DEHYDRORHAMNOSE REDUCTASE"/>
    <property type="match status" value="1"/>
</dbReference>
<evidence type="ECO:0000256" key="2">
    <source>
        <dbReference type="RuleBase" id="RU364082"/>
    </source>
</evidence>
<dbReference type="InterPro" id="IPR029903">
    <property type="entry name" value="RmlD-like-bd"/>
</dbReference>
<comment type="function">
    <text evidence="2">Catalyzes the reduction of dTDP-6-deoxy-L-lyxo-4-hexulose to yield dTDP-L-rhamnose.</text>
</comment>
<feature type="domain" description="RmlD-like substrate binding" evidence="3">
    <location>
        <begin position="13"/>
        <end position="295"/>
    </location>
</feature>
<dbReference type="AlphaFoldDB" id="A0A8T7LZQ9"/>
<keyword evidence="2" id="KW-0521">NADP</keyword>